<accession>A0AAV7KTN2</accession>
<protein>
    <submittedName>
        <fullName evidence="1">Uncharacterized protein</fullName>
    </submittedName>
</protein>
<keyword evidence="2" id="KW-1185">Reference proteome</keyword>
<evidence type="ECO:0000313" key="1">
    <source>
        <dbReference type="EMBL" id="KAJ1082298.1"/>
    </source>
</evidence>
<dbReference type="EMBL" id="JANPWB010000016">
    <property type="protein sequence ID" value="KAJ1082298.1"/>
    <property type="molecule type" value="Genomic_DNA"/>
</dbReference>
<comment type="caution">
    <text evidence="1">The sequence shown here is derived from an EMBL/GenBank/DDBJ whole genome shotgun (WGS) entry which is preliminary data.</text>
</comment>
<proteinExistence type="predicted"/>
<sequence length="106" mass="11369">MRSSRVAFGSFFILHATNNKAHEEPARTRPGRVFALRSFPPRAAPRRHDHPRSGLAVTMTCTRVCLSARHSTTIHLSILGGIGPTLCPSAVIGSLCEALPGPRAST</sequence>
<dbReference type="Proteomes" id="UP001066276">
    <property type="component" value="Chromosome 12"/>
</dbReference>
<evidence type="ECO:0000313" key="2">
    <source>
        <dbReference type="Proteomes" id="UP001066276"/>
    </source>
</evidence>
<reference evidence="1" key="1">
    <citation type="journal article" date="2022" name="bioRxiv">
        <title>Sequencing and chromosome-scale assembly of the giantPleurodeles waltlgenome.</title>
        <authorList>
            <person name="Brown T."/>
            <person name="Elewa A."/>
            <person name="Iarovenko S."/>
            <person name="Subramanian E."/>
            <person name="Araus A.J."/>
            <person name="Petzold A."/>
            <person name="Susuki M."/>
            <person name="Suzuki K.-i.T."/>
            <person name="Hayashi T."/>
            <person name="Toyoda A."/>
            <person name="Oliveira C."/>
            <person name="Osipova E."/>
            <person name="Leigh N.D."/>
            <person name="Simon A."/>
            <person name="Yun M.H."/>
        </authorList>
    </citation>
    <scope>NUCLEOTIDE SEQUENCE</scope>
    <source>
        <strain evidence="1">20211129_DDA</strain>
        <tissue evidence="1">Liver</tissue>
    </source>
</reference>
<name>A0AAV7KTN2_PLEWA</name>
<organism evidence="1 2">
    <name type="scientific">Pleurodeles waltl</name>
    <name type="common">Iberian ribbed newt</name>
    <dbReference type="NCBI Taxonomy" id="8319"/>
    <lineage>
        <taxon>Eukaryota</taxon>
        <taxon>Metazoa</taxon>
        <taxon>Chordata</taxon>
        <taxon>Craniata</taxon>
        <taxon>Vertebrata</taxon>
        <taxon>Euteleostomi</taxon>
        <taxon>Amphibia</taxon>
        <taxon>Batrachia</taxon>
        <taxon>Caudata</taxon>
        <taxon>Salamandroidea</taxon>
        <taxon>Salamandridae</taxon>
        <taxon>Pleurodelinae</taxon>
        <taxon>Pleurodeles</taxon>
    </lineage>
</organism>
<dbReference type="AlphaFoldDB" id="A0AAV7KTN2"/>
<gene>
    <name evidence="1" type="ORF">NDU88_002466</name>
</gene>